<proteinExistence type="predicted"/>
<accession>A0A286H600</accession>
<dbReference type="EMBL" id="OCNK01000005">
    <property type="protein sequence ID" value="SOE02896.1"/>
    <property type="molecule type" value="Genomic_DNA"/>
</dbReference>
<dbReference type="OrthoDB" id="5191083at2"/>
<organism evidence="2 3">
    <name type="scientific">Blastococcus haudaquaticus</name>
    <dbReference type="NCBI Taxonomy" id="1938745"/>
    <lineage>
        <taxon>Bacteria</taxon>
        <taxon>Bacillati</taxon>
        <taxon>Actinomycetota</taxon>
        <taxon>Actinomycetes</taxon>
        <taxon>Geodermatophilales</taxon>
        <taxon>Geodermatophilaceae</taxon>
        <taxon>Blastococcus</taxon>
    </lineage>
</organism>
<evidence type="ECO:0000256" key="1">
    <source>
        <dbReference type="SAM" id="MobiDB-lite"/>
    </source>
</evidence>
<reference evidence="3" key="1">
    <citation type="submission" date="2017-09" db="EMBL/GenBank/DDBJ databases">
        <authorList>
            <person name="Varghese N."/>
            <person name="Submissions S."/>
        </authorList>
    </citation>
    <scope>NUCLEOTIDE SEQUENCE [LARGE SCALE GENOMIC DNA]</scope>
    <source>
        <strain evidence="3">DSM 44270</strain>
    </source>
</reference>
<dbReference type="RefSeq" id="WP_097185548.1">
    <property type="nucleotide sequence ID" value="NZ_OCNK01000005.1"/>
</dbReference>
<feature type="region of interest" description="Disordered" evidence="1">
    <location>
        <begin position="73"/>
        <end position="110"/>
    </location>
</feature>
<evidence type="ECO:0000313" key="3">
    <source>
        <dbReference type="Proteomes" id="UP000219482"/>
    </source>
</evidence>
<dbReference type="Proteomes" id="UP000219482">
    <property type="component" value="Unassembled WGS sequence"/>
</dbReference>
<feature type="region of interest" description="Disordered" evidence="1">
    <location>
        <begin position="1"/>
        <end position="28"/>
    </location>
</feature>
<gene>
    <name evidence="2" type="ORF">SAMN06272739_3856</name>
</gene>
<protein>
    <submittedName>
        <fullName evidence="2">Uncharacterized protein</fullName>
    </submittedName>
</protein>
<keyword evidence="3" id="KW-1185">Reference proteome</keyword>
<name>A0A286H600_9ACTN</name>
<evidence type="ECO:0000313" key="2">
    <source>
        <dbReference type="EMBL" id="SOE02896.1"/>
    </source>
</evidence>
<sequence length="139" mass="15098">MTSVRPATLEDNGDRFPGAVPASSTLRTPGADERLVRMHAAYVSKANALVEAGREDLTSELADAFDAESASAIHTADVHHGGRRSAGRGTPTRSRDDRGPGRTTRLGRLTRESLQRFDRYTLDVFNAGSPYRARDDRSA</sequence>
<dbReference type="AlphaFoldDB" id="A0A286H600"/>